<dbReference type="GO" id="GO:0016887">
    <property type="term" value="F:ATP hydrolysis activity"/>
    <property type="evidence" value="ECO:0007669"/>
    <property type="project" value="InterPro"/>
</dbReference>
<keyword evidence="13" id="KW-1185">Reference proteome</keyword>
<dbReference type="EMBL" id="JAPQKR010000016">
    <property type="protein sequence ID" value="KAJ5191910.1"/>
    <property type="molecule type" value="Genomic_DNA"/>
</dbReference>
<keyword evidence="3 10" id="KW-0812">Transmembrane</keyword>
<evidence type="ECO:0000259" key="11">
    <source>
        <dbReference type="SMART" id="SM00831"/>
    </source>
</evidence>
<dbReference type="SUPFAM" id="SSF81660">
    <property type="entry name" value="Metal cation-transporting ATPase, ATP-binding domain N"/>
    <property type="match status" value="1"/>
</dbReference>
<accession>A0A9W9JBK0</accession>
<dbReference type="SUPFAM" id="SSF81665">
    <property type="entry name" value="Calcium ATPase, transmembrane domain M"/>
    <property type="match status" value="1"/>
</dbReference>
<evidence type="ECO:0000313" key="12">
    <source>
        <dbReference type="EMBL" id="KAJ5191910.1"/>
    </source>
</evidence>
<dbReference type="InterPro" id="IPR050510">
    <property type="entry name" value="Cation_transp_ATPase_P-type"/>
</dbReference>
<dbReference type="InterPro" id="IPR044492">
    <property type="entry name" value="P_typ_ATPase_HD_dom"/>
</dbReference>
<dbReference type="FunFam" id="3.40.50.1000:FF:000001">
    <property type="entry name" value="Phospholipid-transporting ATPase IC"/>
    <property type="match status" value="1"/>
</dbReference>
<evidence type="ECO:0000256" key="5">
    <source>
        <dbReference type="ARBA" id="ARBA00022840"/>
    </source>
</evidence>
<dbReference type="Gene3D" id="2.70.150.10">
    <property type="entry name" value="Calcium-transporting ATPase, cytoplasmic transduction domain A"/>
    <property type="match status" value="1"/>
</dbReference>
<dbReference type="OrthoDB" id="158672at2759"/>
<keyword evidence="4" id="KW-0547">Nucleotide-binding</keyword>
<dbReference type="Gene3D" id="3.40.1110.10">
    <property type="entry name" value="Calcium-transporting ATPase, cytoplasmic domain N"/>
    <property type="match status" value="1"/>
</dbReference>
<keyword evidence="5" id="KW-0067">ATP-binding</keyword>
<proteinExistence type="predicted"/>
<evidence type="ECO:0000256" key="7">
    <source>
        <dbReference type="ARBA" id="ARBA00022989"/>
    </source>
</evidence>
<evidence type="ECO:0000256" key="3">
    <source>
        <dbReference type="ARBA" id="ARBA00022692"/>
    </source>
</evidence>
<evidence type="ECO:0000313" key="13">
    <source>
        <dbReference type="Proteomes" id="UP001150904"/>
    </source>
</evidence>
<dbReference type="Proteomes" id="UP001150904">
    <property type="component" value="Unassembled WGS sequence"/>
</dbReference>
<dbReference type="GO" id="GO:0036376">
    <property type="term" value="P:sodium ion export across plasma membrane"/>
    <property type="evidence" value="ECO:0007669"/>
    <property type="project" value="TreeGrafter"/>
</dbReference>
<dbReference type="InterPro" id="IPR008250">
    <property type="entry name" value="ATPase_P-typ_transduc_dom_A_sf"/>
</dbReference>
<reference evidence="12" key="2">
    <citation type="journal article" date="2023" name="IMA Fungus">
        <title>Comparative genomic study of the Penicillium genus elucidates a diverse pangenome and 15 lateral gene transfer events.</title>
        <authorList>
            <person name="Petersen C."/>
            <person name="Sorensen T."/>
            <person name="Nielsen M.R."/>
            <person name="Sondergaard T.E."/>
            <person name="Sorensen J.L."/>
            <person name="Fitzpatrick D.A."/>
            <person name="Frisvad J.C."/>
            <person name="Nielsen K.L."/>
        </authorList>
    </citation>
    <scope>NUCLEOTIDE SEQUENCE</scope>
    <source>
        <strain evidence="12">IBT 15544</strain>
    </source>
</reference>
<dbReference type="InterPro" id="IPR004014">
    <property type="entry name" value="ATPase_P-typ_cation-transptr_N"/>
</dbReference>
<keyword evidence="6" id="KW-1278">Translocase</keyword>
<dbReference type="PRINTS" id="PR00121">
    <property type="entry name" value="NAKATPASE"/>
</dbReference>
<evidence type="ECO:0000256" key="9">
    <source>
        <dbReference type="SAM" id="MobiDB-lite"/>
    </source>
</evidence>
<gene>
    <name evidence="12" type="ORF">N7498_010895</name>
</gene>
<dbReference type="InterPro" id="IPR036412">
    <property type="entry name" value="HAD-like_sf"/>
</dbReference>
<dbReference type="SFLD" id="SFLDG00002">
    <property type="entry name" value="C1.7:_P-type_atpase_like"/>
    <property type="match status" value="1"/>
</dbReference>
<dbReference type="Pfam" id="PF00689">
    <property type="entry name" value="Cation_ATPase_C"/>
    <property type="match status" value="1"/>
</dbReference>
<feature type="transmembrane region" description="Helical" evidence="10">
    <location>
        <begin position="1002"/>
        <end position="1021"/>
    </location>
</feature>
<dbReference type="SUPFAM" id="SSF81653">
    <property type="entry name" value="Calcium ATPase, transduction domain A"/>
    <property type="match status" value="1"/>
</dbReference>
<dbReference type="GO" id="GO:0005524">
    <property type="term" value="F:ATP binding"/>
    <property type="evidence" value="ECO:0007669"/>
    <property type="project" value="UniProtKB-KW"/>
</dbReference>
<dbReference type="AlphaFoldDB" id="A0A9W9JBK0"/>
<dbReference type="Pfam" id="PF13246">
    <property type="entry name" value="Cation_ATPase"/>
    <property type="match status" value="1"/>
</dbReference>
<dbReference type="InterPro" id="IPR001757">
    <property type="entry name" value="P_typ_ATPase"/>
</dbReference>
<evidence type="ECO:0000256" key="4">
    <source>
        <dbReference type="ARBA" id="ARBA00022741"/>
    </source>
</evidence>
<feature type="transmembrane region" description="Helical" evidence="10">
    <location>
        <begin position="174"/>
        <end position="197"/>
    </location>
</feature>
<name>A0A9W9JBK0_9EURO</name>
<feature type="transmembrane region" description="Helical" evidence="10">
    <location>
        <begin position="1079"/>
        <end position="1095"/>
    </location>
</feature>
<dbReference type="InterPro" id="IPR018303">
    <property type="entry name" value="ATPase_P-typ_P_site"/>
</dbReference>
<dbReference type="NCBIfam" id="TIGR01494">
    <property type="entry name" value="ATPase_P-type"/>
    <property type="match status" value="2"/>
</dbReference>
<dbReference type="GeneID" id="83185252"/>
<feature type="region of interest" description="Disordered" evidence="9">
    <location>
        <begin position="93"/>
        <end position="114"/>
    </location>
</feature>
<keyword evidence="8 10" id="KW-0472">Membrane</keyword>
<comment type="caution">
    <text evidence="12">The sequence shown here is derived from an EMBL/GenBank/DDBJ whole genome shotgun (WGS) entry which is preliminary data.</text>
</comment>
<dbReference type="GO" id="GO:1990573">
    <property type="term" value="P:potassium ion import across plasma membrane"/>
    <property type="evidence" value="ECO:0007669"/>
    <property type="project" value="TreeGrafter"/>
</dbReference>
<dbReference type="Gene3D" id="3.40.50.1000">
    <property type="entry name" value="HAD superfamily/HAD-like"/>
    <property type="match status" value="1"/>
</dbReference>
<dbReference type="SMART" id="SM00831">
    <property type="entry name" value="Cation_ATPase_N"/>
    <property type="match status" value="1"/>
</dbReference>
<evidence type="ECO:0000256" key="2">
    <source>
        <dbReference type="ARBA" id="ARBA00022475"/>
    </source>
</evidence>
<comment type="subcellular location">
    <subcellularLocation>
        <location evidence="1">Cell membrane</location>
        <topology evidence="1">Multi-pass membrane protein</topology>
    </subcellularLocation>
</comment>
<evidence type="ECO:0000256" key="1">
    <source>
        <dbReference type="ARBA" id="ARBA00004651"/>
    </source>
</evidence>
<dbReference type="InterPro" id="IPR059000">
    <property type="entry name" value="ATPase_P-type_domA"/>
</dbReference>
<dbReference type="InterPro" id="IPR023299">
    <property type="entry name" value="ATPase_P-typ_cyto_dom_N"/>
</dbReference>
<dbReference type="PROSITE" id="PS00154">
    <property type="entry name" value="ATPASE_E1_E2"/>
    <property type="match status" value="1"/>
</dbReference>
<feature type="compositionally biased region" description="Polar residues" evidence="9">
    <location>
        <begin position="1"/>
        <end position="12"/>
    </location>
</feature>
<dbReference type="PANTHER" id="PTHR43294:SF21">
    <property type="entry name" value="CATION TRANSPORTING ATPASE"/>
    <property type="match status" value="1"/>
</dbReference>
<dbReference type="SFLD" id="SFLDS00003">
    <property type="entry name" value="Haloacid_Dehalogenase"/>
    <property type="match status" value="1"/>
</dbReference>
<evidence type="ECO:0000256" key="6">
    <source>
        <dbReference type="ARBA" id="ARBA00022967"/>
    </source>
</evidence>
<dbReference type="PANTHER" id="PTHR43294">
    <property type="entry name" value="SODIUM/POTASSIUM-TRANSPORTING ATPASE SUBUNIT ALPHA"/>
    <property type="match status" value="1"/>
</dbReference>
<dbReference type="GO" id="GO:0005886">
    <property type="term" value="C:plasma membrane"/>
    <property type="evidence" value="ECO:0007669"/>
    <property type="project" value="UniProtKB-SubCell"/>
</dbReference>
<feature type="compositionally biased region" description="Basic and acidic residues" evidence="9">
    <location>
        <begin position="93"/>
        <end position="110"/>
    </location>
</feature>
<dbReference type="InterPro" id="IPR023298">
    <property type="entry name" value="ATPase_P-typ_TM_dom_sf"/>
</dbReference>
<keyword evidence="2" id="KW-1003">Cell membrane</keyword>
<feature type="compositionally biased region" description="Basic and acidic residues" evidence="9">
    <location>
        <begin position="31"/>
        <end position="50"/>
    </location>
</feature>
<sequence>MSIEWSSSQLNDQSEENKPNSPSVEQYGVSMRDRAISFGPDEREPGADRSRRGKIAGRARSSLSRSRSRSRARSASNMQIEFRRMSFQISESESREKYDEDLKAKGKEAEETSDNSRYLETLDYHTQSVEDLYKRFNSSVEGISQAESTARLARDGKNELPHIPPNYVKKILKYVFGGFCSVLWIGVIIFFICWRPLGDPDPAPYNLGLGILVLIVIFLQASFSAFQDWSTARTMKAILDLVPTDAVVLRSGVATRIPSTEVVVGDVVQLNIGNKVPADLCLLTTSGDVRFDRSILTGESDEIEGSLEATDTNFLESRNVALMGTMVTNGSAIGIVVLTGKNTVMGHITVSSSSIKEQPTLIQREITRFVYIIVGLTVFLAGLLVFTWLGWLRKDHYEFMNVVDMLDDVMGCVVAFIPEGMPVGVALTLMMVARRMKNNNILPKGLSTVETLGCVNVICSDKTGTLTENRMSVITTAFVDSSMPAEEAFPTFAEGSLKPLLTLHKVAALCNDATFDPATIQLPIAERKILGNPTDGAVLKFVETAQQGAVKALNDEYPRVFSIPFNSKNKWMLTVHKPRQTDETSPSYLLLMKGASDILLPYCTSYWSCKTNSVQLLDEVAIQELATVQNKMSRGAQRVILLCQRSYISTQPVGTNAFGDEIQSQGICDLTLVGMFGILDPPRKEASSTVAACRRAGARFFMITGDLGLTGAAIAREIGIFSGDAEPDTFDTIVQRRLIKESTSQSSTNTDASWSQTSLLLEGTSISQLTNEDWDMVCGYQEIVFGRTMPDQKLRIVNELRARDNVVAVTGDGVNDAPAMRAADVGVAVITGSDVALEAADLILMDKFDSIIDAIRLGRLVFQNLQKVISYLLPAGSWSEIWPVLLNVFFGVPLPLSSFLMIIICVFTDLFCSLSLIMEQEEFDLLDLPPRNHKKDHLINLKVYIQSYLFMGVLETVCAHSMYFLYYWRHAGIPASALFFAFEKYADGFYGYTEAELTQFNVVGQSVYFICLLILQWGNILSVRNKRLSILQADPIRKKRRNPWLLASLVVSLSIAVFVTEEPGLQRIFGTGSAPLEFWFLPLPLALGILCMDEIRKLSVRLWPKGPTARIAW</sequence>
<dbReference type="GO" id="GO:0005391">
    <property type="term" value="F:P-type sodium:potassium-exchanging transporter activity"/>
    <property type="evidence" value="ECO:0007669"/>
    <property type="project" value="TreeGrafter"/>
</dbReference>
<dbReference type="Gene3D" id="1.20.1110.10">
    <property type="entry name" value="Calcium-transporting ATPase, transmembrane domain"/>
    <property type="match status" value="1"/>
</dbReference>
<feature type="region of interest" description="Disordered" evidence="9">
    <location>
        <begin position="1"/>
        <end position="77"/>
    </location>
</feature>
<dbReference type="RefSeq" id="XP_058304850.1">
    <property type="nucleotide sequence ID" value="XM_058457951.1"/>
</dbReference>
<feature type="transmembrane region" description="Helical" evidence="10">
    <location>
        <begin position="1042"/>
        <end position="1059"/>
    </location>
</feature>
<dbReference type="GO" id="GO:0030007">
    <property type="term" value="P:intracellular potassium ion homeostasis"/>
    <property type="evidence" value="ECO:0007669"/>
    <property type="project" value="TreeGrafter"/>
</dbReference>
<dbReference type="SFLD" id="SFLDF00027">
    <property type="entry name" value="p-type_atpase"/>
    <property type="match status" value="1"/>
</dbReference>
<feature type="transmembrane region" description="Helical" evidence="10">
    <location>
        <begin position="203"/>
        <end position="226"/>
    </location>
</feature>
<feature type="transmembrane region" description="Helical" evidence="10">
    <location>
        <begin position="896"/>
        <end position="918"/>
    </location>
</feature>
<organism evidence="12 13">
    <name type="scientific">Penicillium cinerascens</name>
    <dbReference type="NCBI Taxonomy" id="70096"/>
    <lineage>
        <taxon>Eukaryota</taxon>
        <taxon>Fungi</taxon>
        <taxon>Dikarya</taxon>
        <taxon>Ascomycota</taxon>
        <taxon>Pezizomycotina</taxon>
        <taxon>Eurotiomycetes</taxon>
        <taxon>Eurotiomycetidae</taxon>
        <taxon>Eurotiales</taxon>
        <taxon>Aspergillaceae</taxon>
        <taxon>Penicillium</taxon>
    </lineage>
</organism>
<dbReference type="SUPFAM" id="SSF56784">
    <property type="entry name" value="HAD-like"/>
    <property type="match status" value="1"/>
</dbReference>
<evidence type="ECO:0000256" key="8">
    <source>
        <dbReference type="ARBA" id="ARBA00023136"/>
    </source>
</evidence>
<dbReference type="Pfam" id="PF00122">
    <property type="entry name" value="E1-E2_ATPase"/>
    <property type="match status" value="1"/>
</dbReference>
<keyword evidence="7 10" id="KW-1133">Transmembrane helix</keyword>
<feature type="domain" description="Cation-transporting P-type ATPase N-terminal" evidence="11">
    <location>
        <begin position="123"/>
        <end position="195"/>
    </location>
</feature>
<feature type="transmembrane region" description="Helical" evidence="10">
    <location>
        <begin position="369"/>
        <end position="389"/>
    </location>
</feature>
<feature type="transmembrane region" description="Helical" evidence="10">
    <location>
        <begin position="868"/>
        <end position="890"/>
    </location>
</feature>
<dbReference type="InterPro" id="IPR023214">
    <property type="entry name" value="HAD_sf"/>
</dbReference>
<protein>
    <recommendedName>
        <fullName evidence="11">Cation-transporting P-type ATPase N-terminal domain-containing protein</fullName>
    </recommendedName>
</protein>
<dbReference type="PRINTS" id="PR00119">
    <property type="entry name" value="CATATPASE"/>
</dbReference>
<reference evidence="12" key="1">
    <citation type="submission" date="2022-12" db="EMBL/GenBank/DDBJ databases">
        <authorList>
            <person name="Petersen C."/>
        </authorList>
    </citation>
    <scope>NUCLEOTIDE SEQUENCE</scope>
    <source>
        <strain evidence="12">IBT 15544</strain>
    </source>
</reference>
<evidence type="ECO:0000256" key="10">
    <source>
        <dbReference type="SAM" id="Phobius"/>
    </source>
</evidence>
<dbReference type="GO" id="GO:1902600">
    <property type="term" value="P:proton transmembrane transport"/>
    <property type="evidence" value="ECO:0007669"/>
    <property type="project" value="TreeGrafter"/>
</dbReference>
<dbReference type="InterPro" id="IPR006068">
    <property type="entry name" value="ATPase_P-typ_cation-transptr_C"/>
</dbReference>
<dbReference type="Pfam" id="PF00690">
    <property type="entry name" value="Cation_ATPase_N"/>
    <property type="match status" value="1"/>
</dbReference>
<dbReference type="GO" id="GO:0006883">
    <property type="term" value="P:intracellular sodium ion homeostasis"/>
    <property type="evidence" value="ECO:0007669"/>
    <property type="project" value="TreeGrafter"/>
</dbReference>
<feature type="transmembrane region" description="Helical" evidence="10">
    <location>
        <begin position="409"/>
        <end position="432"/>
    </location>
</feature>